<dbReference type="EMBL" id="MSFO01000006">
    <property type="protein sequence ID" value="PLB47368.1"/>
    <property type="molecule type" value="Genomic_DNA"/>
</dbReference>
<sequence length="232" mass="26035">MEFPLSSITPQFPIPFTAFANPTTEPPNLQHLIHHLNLSPHIEGGYFRETDRARDQIVCPAHEHEPTHPHPPDPRARPGEDHRALSTTCLYLLTPKSPIEAFHRTRGRVVHTLHRGRGVCMILKNGARIGKESSRIEIESFIVGQDVAKGERLQWVVEGGCYKASLLVPDGDGDEGEKSGGLLVSETVMPGFEYRDHEFLTRRELEGMLDPGEAKQLGWLLRENFTHGSDFP</sequence>
<dbReference type="SUPFAM" id="SSF51182">
    <property type="entry name" value="RmlC-like cupins"/>
    <property type="match status" value="1"/>
</dbReference>
<comment type="caution">
    <text evidence="3">The sequence shown here is derived from an EMBL/GenBank/DDBJ whole genome shotgun (WGS) entry which is preliminary data.</text>
</comment>
<feature type="domain" description="DUF985" evidence="2">
    <location>
        <begin position="30"/>
        <end position="200"/>
    </location>
</feature>
<dbReference type="CDD" id="cd06121">
    <property type="entry name" value="cupin_YML079wp"/>
    <property type="match status" value="1"/>
</dbReference>
<dbReference type="RefSeq" id="XP_024702670.1">
    <property type="nucleotide sequence ID" value="XM_024854947.1"/>
</dbReference>
<dbReference type="Proteomes" id="UP000234275">
    <property type="component" value="Unassembled WGS sequence"/>
</dbReference>
<dbReference type="InterPro" id="IPR009327">
    <property type="entry name" value="Cupin_DUF985"/>
</dbReference>
<dbReference type="Pfam" id="PF06172">
    <property type="entry name" value="Cupin_5"/>
    <property type="match status" value="1"/>
</dbReference>
<dbReference type="InterPro" id="IPR011051">
    <property type="entry name" value="RmlC_Cupin_sf"/>
</dbReference>
<dbReference type="PANTHER" id="PTHR33387:SF3">
    <property type="entry name" value="DUF985 DOMAIN-CONTAINING PROTEIN"/>
    <property type="match status" value="1"/>
</dbReference>
<keyword evidence="4" id="KW-1185">Reference proteome</keyword>
<gene>
    <name evidence="3" type="ORF">P170DRAFT_511980</name>
</gene>
<evidence type="ECO:0000256" key="1">
    <source>
        <dbReference type="SAM" id="MobiDB-lite"/>
    </source>
</evidence>
<dbReference type="VEuPathDB" id="FungiDB:P170DRAFT_511980"/>
<feature type="region of interest" description="Disordered" evidence="1">
    <location>
        <begin position="61"/>
        <end position="81"/>
    </location>
</feature>
<dbReference type="GeneID" id="36562653"/>
<dbReference type="PANTHER" id="PTHR33387">
    <property type="entry name" value="RMLC-LIKE JELLY ROLL FOLD PROTEIN"/>
    <property type="match status" value="1"/>
</dbReference>
<dbReference type="OrthoDB" id="6614653at2759"/>
<dbReference type="AlphaFoldDB" id="A0A2I2G3B8"/>
<reference evidence="3 4" key="1">
    <citation type="submission" date="2016-12" db="EMBL/GenBank/DDBJ databases">
        <title>The genomes of Aspergillus section Nigri reveals drivers in fungal speciation.</title>
        <authorList>
            <consortium name="DOE Joint Genome Institute"/>
            <person name="Vesth T.C."/>
            <person name="Nybo J."/>
            <person name="Theobald S."/>
            <person name="Brandl J."/>
            <person name="Frisvad J.C."/>
            <person name="Nielsen K.F."/>
            <person name="Lyhne E.K."/>
            <person name="Kogle M.E."/>
            <person name="Kuo A."/>
            <person name="Riley R."/>
            <person name="Clum A."/>
            <person name="Nolan M."/>
            <person name="Lipzen A."/>
            <person name="Salamov A."/>
            <person name="Henrissat B."/>
            <person name="Wiebenga A."/>
            <person name="De Vries R.P."/>
            <person name="Grigoriev I.V."/>
            <person name="Mortensen U.H."/>
            <person name="Andersen M.R."/>
            <person name="Baker S.E."/>
        </authorList>
    </citation>
    <scope>NUCLEOTIDE SEQUENCE [LARGE SCALE GENOMIC DNA]</scope>
    <source>
        <strain evidence="3 4">IBT 23096</strain>
    </source>
</reference>
<name>A0A2I2G3B8_9EURO</name>
<protein>
    <recommendedName>
        <fullName evidence="2">DUF985 domain-containing protein</fullName>
    </recommendedName>
</protein>
<dbReference type="Gene3D" id="2.60.120.10">
    <property type="entry name" value="Jelly Rolls"/>
    <property type="match status" value="1"/>
</dbReference>
<evidence type="ECO:0000313" key="4">
    <source>
        <dbReference type="Proteomes" id="UP000234275"/>
    </source>
</evidence>
<dbReference type="InterPro" id="IPR039935">
    <property type="entry name" value="YML079W-like"/>
</dbReference>
<dbReference type="InterPro" id="IPR014710">
    <property type="entry name" value="RmlC-like_jellyroll"/>
</dbReference>
<proteinExistence type="predicted"/>
<evidence type="ECO:0000313" key="3">
    <source>
        <dbReference type="EMBL" id="PLB47368.1"/>
    </source>
</evidence>
<organism evidence="3 4">
    <name type="scientific">Aspergillus steynii IBT 23096</name>
    <dbReference type="NCBI Taxonomy" id="1392250"/>
    <lineage>
        <taxon>Eukaryota</taxon>
        <taxon>Fungi</taxon>
        <taxon>Dikarya</taxon>
        <taxon>Ascomycota</taxon>
        <taxon>Pezizomycotina</taxon>
        <taxon>Eurotiomycetes</taxon>
        <taxon>Eurotiomycetidae</taxon>
        <taxon>Eurotiales</taxon>
        <taxon>Aspergillaceae</taxon>
        <taxon>Aspergillus</taxon>
        <taxon>Aspergillus subgen. Circumdati</taxon>
    </lineage>
</organism>
<accession>A0A2I2G3B8</accession>
<evidence type="ECO:0000259" key="2">
    <source>
        <dbReference type="Pfam" id="PF06172"/>
    </source>
</evidence>